<comment type="subcellular location">
    <subcellularLocation>
        <location evidence="2">Membrane</location>
        <topology evidence="2">Multi-pass membrane protein</topology>
    </subcellularLocation>
</comment>
<evidence type="ECO:0000256" key="8">
    <source>
        <dbReference type="ARBA" id="ARBA00022989"/>
    </source>
</evidence>
<feature type="domain" description="Histidine kinase" evidence="12">
    <location>
        <begin position="252"/>
        <end position="452"/>
    </location>
</feature>
<evidence type="ECO:0000256" key="2">
    <source>
        <dbReference type="ARBA" id="ARBA00004141"/>
    </source>
</evidence>
<dbReference type="Proteomes" id="UP000547058">
    <property type="component" value="Unassembled WGS sequence"/>
</dbReference>
<dbReference type="AlphaFoldDB" id="A0A7W3FKC6"/>
<dbReference type="SMART" id="SM00388">
    <property type="entry name" value="HisKA"/>
    <property type="match status" value="1"/>
</dbReference>
<comment type="caution">
    <text evidence="14">The sequence shown here is derived from an EMBL/GenBank/DDBJ whole genome shotgun (WGS) entry which is preliminary data.</text>
</comment>
<dbReference type="RefSeq" id="WP_182338237.1">
    <property type="nucleotide sequence ID" value="NZ_JACGXS010000001.1"/>
</dbReference>
<accession>A0A7W3FKC6</accession>
<evidence type="ECO:0000313" key="14">
    <source>
        <dbReference type="EMBL" id="MBA8681159.1"/>
    </source>
</evidence>
<dbReference type="SUPFAM" id="SSF55874">
    <property type="entry name" value="ATPase domain of HSP90 chaperone/DNA topoisomerase II/histidine kinase"/>
    <property type="match status" value="1"/>
</dbReference>
<dbReference type="SMART" id="SM00387">
    <property type="entry name" value="HATPase_c"/>
    <property type="match status" value="1"/>
</dbReference>
<dbReference type="InterPro" id="IPR003661">
    <property type="entry name" value="HisK_dim/P_dom"/>
</dbReference>
<evidence type="ECO:0000256" key="9">
    <source>
        <dbReference type="ARBA" id="ARBA00023012"/>
    </source>
</evidence>
<dbReference type="InterPro" id="IPR003594">
    <property type="entry name" value="HATPase_dom"/>
</dbReference>
<feature type="domain" description="HAMP" evidence="13">
    <location>
        <begin position="191"/>
        <end position="244"/>
    </location>
</feature>
<organism evidence="14 15">
    <name type="scientific">Stenotrophomonas tumulicola</name>
    <dbReference type="NCBI Taxonomy" id="1685415"/>
    <lineage>
        <taxon>Bacteria</taxon>
        <taxon>Pseudomonadati</taxon>
        <taxon>Pseudomonadota</taxon>
        <taxon>Gammaproteobacteria</taxon>
        <taxon>Lysobacterales</taxon>
        <taxon>Lysobacteraceae</taxon>
        <taxon>Stenotrophomonas</taxon>
    </lineage>
</organism>
<feature type="transmembrane region" description="Helical" evidence="11">
    <location>
        <begin position="166"/>
        <end position="190"/>
    </location>
</feature>
<feature type="transmembrane region" description="Helical" evidence="11">
    <location>
        <begin position="12"/>
        <end position="31"/>
    </location>
</feature>
<evidence type="ECO:0000256" key="7">
    <source>
        <dbReference type="ARBA" id="ARBA00022777"/>
    </source>
</evidence>
<dbReference type="CDD" id="cd00075">
    <property type="entry name" value="HATPase"/>
    <property type="match status" value="1"/>
</dbReference>
<dbReference type="EMBL" id="JACGXS010000001">
    <property type="protein sequence ID" value="MBA8681159.1"/>
    <property type="molecule type" value="Genomic_DNA"/>
</dbReference>
<dbReference type="InterPro" id="IPR036097">
    <property type="entry name" value="HisK_dim/P_sf"/>
</dbReference>
<evidence type="ECO:0000256" key="4">
    <source>
        <dbReference type="ARBA" id="ARBA00022553"/>
    </source>
</evidence>
<dbReference type="Pfam" id="PF02518">
    <property type="entry name" value="HATPase_c"/>
    <property type="match status" value="1"/>
</dbReference>
<evidence type="ECO:0000256" key="5">
    <source>
        <dbReference type="ARBA" id="ARBA00022679"/>
    </source>
</evidence>
<keyword evidence="8 11" id="KW-1133">Transmembrane helix</keyword>
<gene>
    <name evidence="14" type="ORF">H4O11_05000</name>
</gene>
<dbReference type="InterPro" id="IPR004358">
    <property type="entry name" value="Sig_transdc_His_kin-like_C"/>
</dbReference>
<keyword evidence="7 14" id="KW-0418">Kinase</keyword>
<evidence type="ECO:0000256" key="10">
    <source>
        <dbReference type="ARBA" id="ARBA00023136"/>
    </source>
</evidence>
<keyword evidence="6 11" id="KW-0812">Transmembrane</keyword>
<dbReference type="Pfam" id="PF00672">
    <property type="entry name" value="HAMP"/>
    <property type="match status" value="1"/>
</dbReference>
<sequence length="467" mass="50171">MRLRPLSLAARLVLASLLGMAAAIGVAFMVMSDGKWISSPGRVMRIELADEVADIAKVMRPAADGALSVVLPERMVSMYDAMPRDAAYMVLDTAGTVRAQSVPGPAREVLQAMSSGNGFATAYLHHPELMLGTLERDVVQDGQTYTIRVAQSRRLILTLKRFAGELYLRSAAINSFLALLTFAVVVYLTVRRMLRSVREASAEAARIGPGTLSARLPTDRVPTELAPMVSAFNGALARLETGFRVQQEFLASAAHELKTPLALLQAQIELEDSPNKADLLRDTALMARIVHQLLHLAEASEGHNYGFAQAELAPVLLEALEYLQRAAQRRGVRLEHAIQAPPRRLQMDAGAVFVLAKNLIENAINHAPPGSVVLLSCDDSGFRVCDQGSGVAAGDQPHLFKRFWRGNCDGDGAGLGLAICQQICHMHGWTIRHEPPAAGNGACFVVELGPPGKALAAHGPDPDPGRG</sequence>
<evidence type="ECO:0000313" key="15">
    <source>
        <dbReference type="Proteomes" id="UP000547058"/>
    </source>
</evidence>
<dbReference type="SMART" id="SM00304">
    <property type="entry name" value="HAMP"/>
    <property type="match status" value="1"/>
</dbReference>
<dbReference type="SUPFAM" id="SSF47384">
    <property type="entry name" value="Homodimeric domain of signal transducing histidine kinase"/>
    <property type="match status" value="1"/>
</dbReference>
<keyword evidence="15" id="KW-1185">Reference proteome</keyword>
<evidence type="ECO:0000256" key="6">
    <source>
        <dbReference type="ARBA" id="ARBA00022692"/>
    </source>
</evidence>
<evidence type="ECO:0000256" key="11">
    <source>
        <dbReference type="SAM" id="Phobius"/>
    </source>
</evidence>
<dbReference type="EC" id="2.7.13.3" evidence="3"/>
<dbReference type="Pfam" id="PF00512">
    <property type="entry name" value="HisKA"/>
    <property type="match status" value="1"/>
</dbReference>
<dbReference type="PANTHER" id="PTHR45436:SF15">
    <property type="entry name" value="SENSOR HISTIDINE KINASE CUSS"/>
    <property type="match status" value="1"/>
</dbReference>
<dbReference type="GO" id="GO:0000155">
    <property type="term" value="F:phosphorelay sensor kinase activity"/>
    <property type="evidence" value="ECO:0007669"/>
    <property type="project" value="InterPro"/>
</dbReference>
<dbReference type="InterPro" id="IPR005467">
    <property type="entry name" value="His_kinase_dom"/>
</dbReference>
<dbReference type="Gene3D" id="1.10.287.130">
    <property type="match status" value="1"/>
</dbReference>
<protein>
    <recommendedName>
        <fullName evidence="3">histidine kinase</fullName>
        <ecNumber evidence="3">2.7.13.3</ecNumber>
    </recommendedName>
</protein>
<name>A0A7W3FKC6_9GAMM</name>
<dbReference type="InterPro" id="IPR003660">
    <property type="entry name" value="HAMP_dom"/>
</dbReference>
<dbReference type="PRINTS" id="PR00344">
    <property type="entry name" value="BCTRLSENSOR"/>
</dbReference>
<keyword evidence="10 11" id="KW-0472">Membrane</keyword>
<dbReference type="PANTHER" id="PTHR45436">
    <property type="entry name" value="SENSOR HISTIDINE KINASE YKOH"/>
    <property type="match status" value="1"/>
</dbReference>
<dbReference type="CDD" id="cd00082">
    <property type="entry name" value="HisKA"/>
    <property type="match status" value="1"/>
</dbReference>
<evidence type="ECO:0000256" key="3">
    <source>
        <dbReference type="ARBA" id="ARBA00012438"/>
    </source>
</evidence>
<dbReference type="PROSITE" id="PS50885">
    <property type="entry name" value="HAMP"/>
    <property type="match status" value="1"/>
</dbReference>
<evidence type="ECO:0000259" key="13">
    <source>
        <dbReference type="PROSITE" id="PS50885"/>
    </source>
</evidence>
<evidence type="ECO:0000256" key="1">
    <source>
        <dbReference type="ARBA" id="ARBA00000085"/>
    </source>
</evidence>
<dbReference type="Gene3D" id="3.30.565.10">
    <property type="entry name" value="Histidine kinase-like ATPase, C-terminal domain"/>
    <property type="match status" value="1"/>
</dbReference>
<dbReference type="InterPro" id="IPR036890">
    <property type="entry name" value="HATPase_C_sf"/>
</dbReference>
<dbReference type="PROSITE" id="PS50109">
    <property type="entry name" value="HIS_KIN"/>
    <property type="match status" value="1"/>
</dbReference>
<keyword evidence="4" id="KW-0597">Phosphoprotein</keyword>
<comment type="catalytic activity">
    <reaction evidence="1">
        <text>ATP + protein L-histidine = ADP + protein N-phospho-L-histidine.</text>
        <dbReference type="EC" id="2.7.13.3"/>
    </reaction>
</comment>
<dbReference type="InterPro" id="IPR050428">
    <property type="entry name" value="TCS_sensor_his_kinase"/>
</dbReference>
<proteinExistence type="predicted"/>
<keyword evidence="5" id="KW-0808">Transferase</keyword>
<keyword evidence="9" id="KW-0902">Two-component regulatory system</keyword>
<dbReference type="GO" id="GO:0005886">
    <property type="term" value="C:plasma membrane"/>
    <property type="evidence" value="ECO:0007669"/>
    <property type="project" value="TreeGrafter"/>
</dbReference>
<evidence type="ECO:0000259" key="12">
    <source>
        <dbReference type="PROSITE" id="PS50109"/>
    </source>
</evidence>
<reference evidence="14 15" key="1">
    <citation type="submission" date="2020-08" db="EMBL/GenBank/DDBJ databases">
        <title>Stenotrophomonas tumulicola JCM 30961.</title>
        <authorList>
            <person name="Deng Y."/>
        </authorList>
    </citation>
    <scope>NUCLEOTIDE SEQUENCE [LARGE SCALE GENOMIC DNA]</scope>
    <source>
        <strain evidence="14 15">JCM 30961</strain>
    </source>
</reference>